<reference evidence="5" key="1">
    <citation type="submission" date="2020-05" db="EMBL/GenBank/DDBJ databases">
        <title>Identification of trans-AT polyketide cluster in two marine bacteria, producers of a novel glutaramide-containing polyketide sesbanimide D and analogs.</title>
        <authorList>
            <person name="Kacar D."/>
            <person name="Rodriguez P."/>
            <person name="Canedo L."/>
            <person name="Gonzalez E."/>
            <person name="Galan B."/>
            <person name="De La Calle F."/>
            <person name="Garcia J.L."/>
        </authorList>
    </citation>
    <scope>NUCLEOTIDE SEQUENCE</scope>
    <source>
        <strain evidence="5">PHM038</strain>
    </source>
</reference>
<protein>
    <submittedName>
        <fullName evidence="5">Hydroxyacid aldolase</fullName>
    </submittedName>
</protein>
<comment type="similarity">
    <text evidence="1">Belongs to the HpcH/HpaI aldolase family.</text>
</comment>
<dbReference type="PANTHER" id="PTHR30502:SF0">
    <property type="entry name" value="PHOSPHOENOLPYRUVATE CARBOXYLASE FAMILY PROTEIN"/>
    <property type="match status" value="1"/>
</dbReference>
<sequence>MTSPKSLAAKLRADESIVTAWASLAVPILAELLGRSGYPAVTFDMQHGQHDFGAVREGLSFLSLTDAHKIVRIPVGEMSTASRALDIGAECVIAPMINSVEDARAFADAMKYPPVGKRSWGPHRAAMLNGQALPDYLASANNETVALAMIETPEAIAALDDILDVPGIDGIFVGPSDMSLTLSNGAKLDPNGEKTIEVCAELAERTRAKGKIAGIFCMSPERVHESRKQGYRLMAYGFDVSLFMGAATAAIDACR</sequence>
<dbReference type="InterPro" id="IPR050251">
    <property type="entry name" value="HpcH-HpaI_aldolase"/>
</dbReference>
<keyword evidence="2" id="KW-0479">Metal-binding</keyword>
<evidence type="ECO:0000256" key="3">
    <source>
        <dbReference type="ARBA" id="ARBA00023239"/>
    </source>
</evidence>
<keyword evidence="3" id="KW-0456">Lyase</keyword>
<dbReference type="SUPFAM" id="SSF51621">
    <property type="entry name" value="Phosphoenolpyruvate/pyruvate domain"/>
    <property type="match status" value="1"/>
</dbReference>
<dbReference type="Pfam" id="PF03328">
    <property type="entry name" value="HpcH_HpaI"/>
    <property type="match status" value="1"/>
</dbReference>
<comment type="caution">
    <text evidence="5">The sequence shown here is derived from an EMBL/GenBank/DDBJ whole genome shotgun (WGS) entry which is preliminary data.</text>
</comment>
<proteinExistence type="inferred from homology"/>
<dbReference type="Proteomes" id="UP000598467">
    <property type="component" value="Unassembled WGS sequence"/>
</dbReference>
<organism evidence="5 6">
    <name type="scientific">Roseibium aggregatum</name>
    <dbReference type="NCBI Taxonomy" id="187304"/>
    <lineage>
        <taxon>Bacteria</taxon>
        <taxon>Pseudomonadati</taxon>
        <taxon>Pseudomonadota</taxon>
        <taxon>Alphaproteobacteria</taxon>
        <taxon>Hyphomicrobiales</taxon>
        <taxon>Stappiaceae</taxon>
        <taxon>Roseibium</taxon>
    </lineage>
</organism>
<evidence type="ECO:0000256" key="1">
    <source>
        <dbReference type="ARBA" id="ARBA00005568"/>
    </source>
</evidence>
<evidence type="ECO:0000313" key="6">
    <source>
        <dbReference type="Proteomes" id="UP000598467"/>
    </source>
</evidence>
<dbReference type="RefSeq" id="WP_190292752.1">
    <property type="nucleotide sequence ID" value="NZ_JABFCZ010000019.1"/>
</dbReference>
<accession>A0A926P208</accession>
<dbReference type="PANTHER" id="PTHR30502">
    <property type="entry name" value="2-KETO-3-DEOXY-L-RHAMNONATE ALDOLASE"/>
    <property type="match status" value="1"/>
</dbReference>
<name>A0A926P208_9HYPH</name>
<feature type="domain" description="HpcH/HpaI aldolase/citrate lyase" evidence="4">
    <location>
        <begin position="21"/>
        <end position="244"/>
    </location>
</feature>
<dbReference type="GO" id="GO:0046872">
    <property type="term" value="F:metal ion binding"/>
    <property type="evidence" value="ECO:0007669"/>
    <property type="project" value="UniProtKB-KW"/>
</dbReference>
<dbReference type="GO" id="GO:0005737">
    <property type="term" value="C:cytoplasm"/>
    <property type="evidence" value="ECO:0007669"/>
    <property type="project" value="TreeGrafter"/>
</dbReference>
<evidence type="ECO:0000256" key="2">
    <source>
        <dbReference type="ARBA" id="ARBA00022723"/>
    </source>
</evidence>
<gene>
    <name evidence="5" type="ORF">HK439_17240</name>
</gene>
<dbReference type="AlphaFoldDB" id="A0A926P208"/>
<dbReference type="InterPro" id="IPR015813">
    <property type="entry name" value="Pyrv/PenolPyrv_kinase-like_dom"/>
</dbReference>
<evidence type="ECO:0000313" key="5">
    <source>
        <dbReference type="EMBL" id="MBD1548015.1"/>
    </source>
</evidence>
<dbReference type="EMBL" id="JABFCZ010000019">
    <property type="protein sequence ID" value="MBD1548015.1"/>
    <property type="molecule type" value="Genomic_DNA"/>
</dbReference>
<evidence type="ECO:0000259" key="4">
    <source>
        <dbReference type="Pfam" id="PF03328"/>
    </source>
</evidence>
<dbReference type="InterPro" id="IPR040442">
    <property type="entry name" value="Pyrv_kinase-like_dom_sf"/>
</dbReference>
<dbReference type="InterPro" id="IPR005000">
    <property type="entry name" value="Aldolase/citrate-lyase_domain"/>
</dbReference>
<dbReference type="GO" id="GO:0016832">
    <property type="term" value="F:aldehyde-lyase activity"/>
    <property type="evidence" value="ECO:0007669"/>
    <property type="project" value="TreeGrafter"/>
</dbReference>
<dbReference type="Gene3D" id="3.20.20.60">
    <property type="entry name" value="Phosphoenolpyruvate-binding domains"/>
    <property type="match status" value="1"/>
</dbReference>